<dbReference type="CDD" id="cd03788">
    <property type="entry name" value="GT20_TPS"/>
    <property type="match status" value="1"/>
</dbReference>
<dbReference type="InterPro" id="IPR003337">
    <property type="entry name" value="Trehalose_PPase"/>
</dbReference>
<sequence>MALIVASLFLPYQPQFELDTSLPENAQVDSSLVNVRSKANDQQQQRALSNNISQESLVAPAPEQGVPPAISRSASRSPSSFNRASSKTNTANLDDLVSSDVFMENLTANATTSHTPTSKTMLKPRKNASMEQFFSSSSNIPTADRIASPIQHEHDSGSRIASPIQQQQQDPTANLLKNVNKSLLVHSLLNNTSQTSLEGPNNHIVTPKSRAGNRPTSAATSLVNKTKQAPASSSSGSSAPPSIKRISPHLAAAAAAAAAKQRPVLVNQPSNLKYSELADISSSETSSQHNESDPDDLTTAPDEEYISDLEMDDAKQEYKVPKFGGYSNRSKLKKYALLRSSQELFSRLPWSIVPSIKGNGAMKNAINTAVLENIIPHHHVKWVGSVGIPTDDIPDDILGKISGSLKDEYNSYPVLTDDLTFKSAYKNYCKQILWPTLHYQIPDNPNSKAFEDHSWKFYRNLNQGFADAIVKIYKKGDTIWIHDYHLMLVPQMVREILPFAKIGFTLHVSFPSSEVFRCLAQREKILEGLTGADFVGFQTREYARHFLQTSNRLLMADVVHDEELKFNGRVVSVRFTPVGIDAFDLQSQLKDESVVQWRHLIREKWRGKKLIVCRDQFDRIRGIHKKLLAYEKFLFENPEYVEKLTLIQICIGSSKDVELERQIMLVVDRINSLSTNISISQPVVFLHQDLDFSQYLALSSEADLFVVSSLREGMNLTCHEFVVCSEDKNAPLLLSEFTGSASLLNDGAIIINPWDTKNFARSILEGLEMSFDKRRPQWKKLMKDIINNDSTNWIKSSLQDIQISWQFNQEGSKIFKLNTKSLSEDYQSSKKRMFVFNIAEPPTSRMISILNDLTSKGNIVYIMNSFPKAILENLYSRVQNVGLIAENGAYVSLNGVWYNIVDQVDWRNDVAKILKDKVERLPGSYYKINDSMIKFHTENAEDQDRVASVIGDAITHINTVFDHRGIHAYVYKNVVSVQQVGLSLSAAQFLFRFYNSASDPLDTSSGQITNIQTPSQQNSSDQEQHPPPASPTVSLNHIDFACVSGSSSPVLEPLFKLVNDEASDGQVKVGHAIVYGDTTSTYAREHVNGLNELFTIFSRIIED</sequence>
<keyword evidence="2" id="KW-1185">Reference proteome</keyword>
<dbReference type="Proteomes" id="UP001162087">
    <property type="component" value="Chromosome 13"/>
</dbReference>
<dbReference type="GO" id="GO:0003825">
    <property type="term" value="F:alpha,alpha-trehalose-phosphate synthase (UDP-forming) activity"/>
    <property type="evidence" value="ECO:0007669"/>
    <property type="project" value="TreeGrafter"/>
</dbReference>
<dbReference type="GO" id="GO:0005829">
    <property type="term" value="C:cytosol"/>
    <property type="evidence" value="ECO:0007669"/>
    <property type="project" value="TreeGrafter"/>
</dbReference>
<dbReference type="SUPFAM" id="SSF53756">
    <property type="entry name" value="UDP-Glycosyltransferase/glycogen phosphorylase"/>
    <property type="match status" value="1"/>
</dbReference>
<dbReference type="GO" id="GO:0005946">
    <property type="term" value="C:alpha,alpha-trehalose-phosphate synthase complex (UDP-forming)"/>
    <property type="evidence" value="ECO:0007669"/>
    <property type="project" value="TreeGrafter"/>
</dbReference>
<protein>
    <submittedName>
        <fullName evidence="1">Uncharacterized protein</fullName>
    </submittedName>
</protein>
<evidence type="ECO:0000313" key="1">
    <source>
        <dbReference type="EMBL" id="CAI4047561.1"/>
    </source>
</evidence>
<reference evidence="1" key="1">
    <citation type="submission" date="2022-10" db="EMBL/GenBank/DDBJ databases">
        <authorList>
            <person name="Byrne P K."/>
        </authorList>
    </citation>
    <scope>NUCLEOTIDE SEQUENCE</scope>
    <source>
        <strain evidence="1">IFO1802</strain>
    </source>
</reference>
<accession>A0AA35NIK9</accession>
<dbReference type="SUPFAM" id="SSF56784">
    <property type="entry name" value="HAD-like"/>
    <property type="match status" value="1"/>
</dbReference>
<dbReference type="InterPro" id="IPR036412">
    <property type="entry name" value="HAD-like_sf"/>
</dbReference>
<dbReference type="InterPro" id="IPR001830">
    <property type="entry name" value="Glyco_trans_20"/>
</dbReference>
<dbReference type="Gene3D" id="3.40.50.2000">
    <property type="entry name" value="Glycogen Phosphorylase B"/>
    <property type="match status" value="2"/>
</dbReference>
<dbReference type="GO" id="GO:0004805">
    <property type="term" value="F:trehalose-phosphatase activity"/>
    <property type="evidence" value="ECO:0007669"/>
    <property type="project" value="TreeGrafter"/>
</dbReference>
<gene>
    <name evidence="1" type="primary">SKDI13G0390</name>
    <name evidence="1" type="ORF">SKDI_13G0390</name>
</gene>
<dbReference type="Pfam" id="PF00982">
    <property type="entry name" value="Glyco_transf_20"/>
    <property type="match status" value="1"/>
</dbReference>
<dbReference type="PANTHER" id="PTHR10788:SF15">
    <property type="entry name" value="TREHALOSE SYNTHASE COMPLEX REGULATORY SUBUNIT TPS3-RELATED"/>
    <property type="match status" value="1"/>
</dbReference>
<dbReference type="GO" id="GO:0030234">
    <property type="term" value="F:enzyme regulator activity"/>
    <property type="evidence" value="ECO:0007669"/>
    <property type="project" value="UniProtKB-ARBA"/>
</dbReference>
<dbReference type="GO" id="GO:0005992">
    <property type="term" value="P:trehalose biosynthetic process"/>
    <property type="evidence" value="ECO:0007669"/>
    <property type="project" value="InterPro"/>
</dbReference>
<proteinExistence type="predicted"/>
<dbReference type="EMBL" id="OX365908">
    <property type="protein sequence ID" value="CAI4047561.1"/>
    <property type="molecule type" value="Genomic_DNA"/>
</dbReference>
<dbReference type="PANTHER" id="PTHR10788">
    <property type="entry name" value="TREHALOSE-6-PHOSPHATE SYNTHASE"/>
    <property type="match status" value="1"/>
</dbReference>
<dbReference type="OrthoDB" id="755951at2759"/>
<evidence type="ECO:0000313" key="2">
    <source>
        <dbReference type="Proteomes" id="UP001162087"/>
    </source>
</evidence>
<dbReference type="Pfam" id="PF02358">
    <property type="entry name" value="Trehalose_PPase"/>
    <property type="match status" value="1"/>
</dbReference>
<organism evidence="1 2">
    <name type="scientific">Saccharomyces kudriavzevii (strain ATCC MYA-4449 / AS 2.2408 / CBS 8840 / NBRC 1802 / NCYC 2889)</name>
    <name type="common">Yeast</name>
    <dbReference type="NCBI Taxonomy" id="226230"/>
    <lineage>
        <taxon>Eukaryota</taxon>
        <taxon>Fungi</taxon>
        <taxon>Dikarya</taxon>
        <taxon>Ascomycota</taxon>
        <taxon>Saccharomycotina</taxon>
        <taxon>Saccharomycetes</taxon>
        <taxon>Saccharomycetales</taxon>
        <taxon>Saccharomycetaceae</taxon>
        <taxon>Saccharomyces</taxon>
    </lineage>
</organism>
<name>A0AA35NIK9_SACK1</name>